<accession>A0AAN4YV72</accession>
<protein>
    <submittedName>
        <fullName evidence="1">Unnamed protein product</fullName>
    </submittedName>
</protein>
<organism evidence="1 2">
    <name type="scientific">Aspergillus oryzae</name>
    <name type="common">Yellow koji mold</name>
    <dbReference type="NCBI Taxonomy" id="5062"/>
    <lineage>
        <taxon>Eukaryota</taxon>
        <taxon>Fungi</taxon>
        <taxon>Dikarya</taxon>
        <taxon>Ascomycota</taxon>
        <taxon>Pezizomycotina</taxon>
        <taxon>Eurotiomycetes</taxon>
        <taxon>Eurotiomycetidae</taxon>
        <taxon>Eurotiales</taxon>
        <taxon>Aspergillaceae</taxon>
        <taxon>Aspergillus</taxon>
        <taxon>Aspergillus subgen. Circumdati</taxon>
    </lineage>
</organism>
<sequence length="92" mass="10210">MTDCVSTSFTTRLSNRQCGIAPHKGRPEVDSATLVPLIFSTLLFANRIAAKFMGLGGGWGPDDYTIIVAYVRFIMVPMHDRTLAKTDFSLWL</sequence>
<evidence type="ECO:0000313" key="1">
    <source>
        <dbReference type="EMBL" id="GMG37449.1"/>
    </source>
</evidence>
<name>A0AAN4YV72_ASPOZ</name>
<dbReference type="Proteomes" id="UP001165205">
    <property type="component" value="Unassembled WGS sequence"/>
</dbReference>
<dbReference type="EMBL" id="BSYA01000240">
    <property type="protein sequence ID" value="GMG37449.1"/>
    <property type="molecule type" value="Genomic_DNA"/>
</dbReference>
<comment type="caution">
    <text evidence="1">The sequence shown here is derived from an EMBL/GenBank/DDBJ whole genome shotgun (WGS) entry which is preliminary data.</text>
</comment>
<reference evidence="1" key="1">
    <citation type="submission" date="2023-04" db="EMBL/GenBank/DDBJ databases">
        <title>Aspergillus oryzae NBRC 4228.</title>
        <authorList>
            <person name="Ichikawa N."/>
            <person name="Sato H."/>
            <person name="Tonouchi N."/>
        </authorList>
    </citation>
    <scope>NUCLEOTIDE SEQUENCE</scope>
    <source>
        <strain evidence="1">NBRC 4228</strain>
    </source>
</reference>
<proteinExistence type="predicted"/>
<gene>
    <name evidence="1" type="ORF">Aory04_001231100</name>
</gene>
<dbReference type="AlphaFoldDB" id="A0AAN4YV72"/>
<evidence type="ECO:0000313" key="2">
    <source>
        <dbReference type="Proteomes" id="UP001165205"/>
    </source>
</evidence>